<dbReference type="PANTHER" id="PTHR33495:SF9">
    <property type="entry name" value="ANTI-SIGMA-B FACTOR ANTAGONIST"/>
    <property type="match status" value="1"/>
</dbReference>
<dbReference type="EMBL" id="LQNT01000011">
    <property type="protein sequence ID" value="KZE36964.1"/>
    <property type="molecule type" value="Genomic_DNA"/>
</dbReference>
<evidence type="ECO:0000313" key="7">
    <source>
        <dbReference type="Proteomes" id="UP000076490"/>
    </source>
</evidence>
<organism evidence="6 7">
    <name type="scientific">Bhargavaea cecembensis</name>
    <dbReference type="NCBI Taxonomy" id="394098"/>
    <lineage>
        <taxon>Bacteria</taxon>
        <taxon>Bacillati</taxon>
        <taxon>Bacillota</taxon>
        <taxon>Bacilli</taxon>
        <taxon>Bacillales</taxon>
        <taxon>Caryophanaceae</taxon>
        <taxon>Bhargavaea</taxon>
    </lineage>
</organism>
<dbReference type="SUPFAM" id="SSF52091">
    <property type="entry name" value="SpoIIaa-like"/>
    <property type="match status" value="1"/>
</dbReference>
<dbReference type="PROSITE" id="PS50801">
    <property type="entry name" value="STAS"/>
    <property type="match status" value="1"/>
</dbReference>
<protein>
    <recommendedName>
        <fullName evidence="4">Anti-sigma factor antagonist</fullName>
    </recommendedName>
</protein>
<dbReference type="GO" id="GO:0043856">
    <property type="term" value="F:anti-sigma factor antagonist activity"/>
    <property type="evidence" value="ECO:0007669"/>
    <property type="project" value="InterPro"/>
</dbReference>
<dbReference type="AlphaFoldDB" id="A0A165GMI6"/>
<comment type="caution">
    <text evidence="6">The sequence shown here is derived from an EMBL/GenBank/DDBJ whole genome shotgun (WGS) entry which is preliminary data.</text>
</comment>
<sequence length="116" mass="12784">MNLQVDLCEENSVQHFKVVGEIDAFTAPVLREKLAEHPVQEGMKAEIDLSDVEYMDSTGLGVFVGYFKQVKENGGHVKITGLSPRLKRLFDITGLVEVMDIEGQQEGKGGFNDATV</sequence>
<dbReference type="InterPro" id="IPR003658">
    <property type="entry name" value="Anti-sigma_ant"/>
</dbReference>
<comment type="function">
    <text evidence="3">Positive regulator of sigma-B activity. Non-phosphorylated RsbV binds to RsbW, preventing its association with sigma-B. When phosphorylated, releases RsbW, which is then free to complex with and inactivate sigma-B.</text>
</comment>
<dbReference type="Gene3D" id="3.30.750.24">
    <property type="entry name" value="STAS domain"/>
    <property type="match status" value="1"/>
</dbReference>
<comment type="similarity">
    <text evidence="1 4">Belongs to the anti-sigma-factor antagonist family.</text>
</comment>
<evidence type="ECO:0000256" key="2">
    <source>
        <dbReference type="ARBA" id="ARBA00022553"/>
    </source>
</evidence>
<dbReference type="CDD" id="cd07043">
    <property type="entry name" value="STAS_anti-anti-sigma_factors"/>
    <property type="match status" value="1"/>
</dbReference>
<name>A0A165GMI6_9BACL</name>
<proteinExistence type="inferred from homology"/>
<evidence type="ECO:0000256" key="1">
    <source>
        <dbReference type="ARBA" id="ARBA00009013"/>
    </source>
</evidence>
<gene>
    <name evidence="6" type="ORF">AV656_10275</name>
</gene>
<reference evidence="6 7" key="1">
    <citation type="submission" date="2016-01" db="EMBL/GenBank/DDBJ databases">
        <title>Whole genome sequencing of Bhargavaea cecembensis T14.</title>
        <authorList>
            <person name="Hong K.W."/>
        </authorList>
    </citation>
    <scope>NUCLEOTIDE SEQUENCE [LARGE SCALE GENOMIC DNA]</scope>
    <source>
        <strain evidence="6 7">T14</strain>
    </source>
</reference>
<dbReference type="InterPro" id="IPR036513">
    <property type="entry name" value="STAS_dom_sf"/>
</dbReference>
<dbReference type="RefSeq" id="WP_063181756.1">
    <property type="nucleotide sequence ID" value="NZ_LQNT01000011.1"/>
</dbReference>
<evidence type="ECO:0000256" key="3">
    <source>
        <dbReference type="ARBA" id="ARBA00024670"/>
    </source>
</evidence>
<evidence type="ECO:0000313" key="6">
    <source>
        <dbReference type="EMBL" id="KZE36964.1"/>
    </source>
</evidence>
<keyword evidence="2" id="KW-0597">Phosphoprotein</keyword>
<evidence type="ECO:0000256" key="4">
    <source>
        <dbReference type="RuleBase" id="RU003749"/>
    </source>
</evidence>
<accession>A0A165GMI6</accession>
<dbReference type="PANTHER" id="PTHR33495">
    <property type="entry name" value="ANTI-SIGMA FACTOR ANTAGONIST TM_1081-RELATED-RELATED"/>
    <property type="match status" value="1"/>
</dbReference>
<dbReference type="NCBIfam" id="TIGR00377">
    <property type="entry name" value="ant_ant_sig"/>
    <property type="match status" value="1"/>
</dbReference>
<evidence type="ECO:0000259" key="5">
    <source>
        <dbReference type="PROSITE" id="PS50801"/>
    </source>
</evidence>
<dbReference type="Proteomes" id="UP000076490">
    <property type="component" value="Unassembled WGS sequence"/>
</dbReference>
<dbReference type="OrthoDB" id="9793697at2"/>
<feature type="domain" description="STAS" evidence="5">
    <location>
        <begin position="3"/>
        <end position="116"/>
    </location>
</feature>
<dbReference type="InterPro" id="IPR002645">
    <property type="entry name" value="STAS_dom"/>
</dbReference>
<dbReference type="Pfam" id="PF01740">
    <property type="entry name" value="STAS"/>
    <property type="match status" value="1"/>
</dbReference>